<keyword evidence="1" id="KW-0813">Transport</keyword>
<feature type="transmembrane region" description="Helical" evidence="1">
    <location>
        <begin position="138"/>
        <end position="163"/>
    </location>
</feature>
<feature type="transmembrane region" description="Helical" evidence="1">
    <location>
        <begin position="37"/>
        <end position="59"/>
    </location>
</feature>
<keyword evidence="1" id="KW-0812">Transmembrane</keyword>
<comment type="similarity">
    <text evidence="1">Belongs to the vitamin uptake transporter (VUT/ECF) (TC 2.A.88) family. Q precursor transporter subfamily.</text>
</comment>
<reference evidence="2" key="1">
    <citation type="submission" date="2022-01" db="EMBL/GenBank/DDBJ databases">
        <title>Whole genome-based taxonomy of the Shewanellaceae.</title>
        <authorList>
            <person name="Martin-Rodriguez A.J."/>
        </authorList>
    </citation>
    <scope>NUCLEOTIDE SEQUENCE</scope>
    <source>
        <strain evidence="2">KCTC 23973</strain>
    </source>
</reference>
<keyword evidence="3" id="KW-1185">Reference proteome</keyword>
<dbReference type="PANTHER" id="PTHR34300">
    <property type="entry name" value="QUEUOSINE PRECURSOR TRANSPORTER-RELATED"/>
    <property type="match status" value="1"/>
</dbReference>
<feature type="transmembrane region" description="Helical" evidence="1">
    <location>
        <begin position="183"/>
        <end position="201"/>
    </location>
</feature>
<comment type="function">
    <text evidence="1">Involved in the import of queuosine (Q) precursors, required for Q precursor salvage.</text>
</comment>
<evidence type="ECO:0000313" key="2">
    <source>
        <dbReference type="EMBL" id="MCL1138259.1"/>
    </source>
</evidence>
<feature type="transmembrane region" description="Helical" evidence="1">
    <location>
        <begin position="111"/>
        <end position="131"/>
    </location>
</feature>
<dbReference type="EMBL" id="JAKILB010000003">
    <property type="protein sequence ID" value="MCL1138259.1"/>
    <property type="molecule type" value="Genomic_DNA"/>
</dbReference>
<dbReference type="NCBIfam" id="NF008406">
    <property type="entry name" value="PRK11212.1"/>
    <property type="match status" value="1"/>
</dbReference>
<evidence type="ECO:0000313" key="3">
    <source>
        <dbReference type="Proteomes" id="UP001139293"/>
    </source>
</evidence>
<feature type="transmembrane region" description="Helical" evidence="1">
    <location>
        <begin position="71"/>
        <end position="91"/>
    </location>
</feature>
<dbReference type="Pfam" id="PF02592">
    <property type="entry name" value="Vut_1"/>
    <property type="match status" value="1"/>
</dbReference>
<feature type="transmembrane region" description="Helical" evidence="1">
    <location>
        <begin position="12"/>
        <end position="31"/>
    </location>
</feature>
<evidence type="ECO:0000256" key="1">
    <source>
        <dbReference type="HAMAP-Rule" id="MF_02088"/>
    </source>
</evidence>
<dbReference type="Proteomes" id="UP001139293">
    <property type="component" value="Unassembled WGS sequence"/>
</dbReference>
<protein>
    <recommendedName>
        <fullName evidence="1">Probable queuosine precursor transporter</fullName>
        <shortName evidence="1">Q precursor transporter</shortName>
    </recommendedName>
</protein>
<keyword evidence="1" id="KW-0472">Membrane</keyword>
<dbReference type="InterPro" id="IPR003744">
    <property type="entry name" value="YhhQ"/>
</dbReference>
<dbReference type="RefSeq" id="WP_248949338.1">
    <property type="nucleotide sequence ID" value="NZ_JAKILB010000003.1"/>
</dbReference>
<name>A0A9X2CHB2_9GAMM</name>
<proteinExistence type="inferred from homology"/>
<dbReference type="GO" id="GO:0005886">
    <property type="term" value="C:plasma membrane"/>
    <property type="evidence" value="ECO:0007669"/>
    <property type="project" value="UniProtKB-SubCell"/>
</dbReference>
<keyword evidence="1" id="KW-0997">Cell inner membrane</keyword>
<dbReference type="PANTHER" id="PTHR34300:SF1">
    <property type="entry name" value="QUEUOSINE PRECURSOR TRANSPORTER"/>
    <property type="match status" value="1"/>
</dbReference>
<comment type="subcellular location">
    <subcellularLocation>
        <location evidence="1">Cell inner membrane</location>
        <topology evidence="1">Multi-pass membrane protein</topology>
    </subcellularLocation>
</comment>
<keyword evidence="1" id="KW-1133">Transmembrane helix</keyword>
<dbReference type="GO" id="GO:0022857">
    <property type="term" value="F:transmembrane transporter activity"/>
    <property type="evidence" value="ECO:0007669"/>
    <property type="project" value="UniProtKB-UniRule"/>
</dbReference>
<comment type="caution">
    <text evidence="2">The sequence shown here is derived from an EMBL/GenBank/DDBJ whole genome shotgun (WGS) entry which is preliminary data.</text>
</comment>
<keyword evidence="1" id="KW-1003">Cell membrane</keyword>
<dbReference type="NCBIfam" id="TIGR00697">
    <property type="entry name" value="queuosine precursor transporter"/>
    <property type="match status" value="1"/>
</dbReference>
<dbReference type="HAMAP" id="MF_02088">
    <property type="entry name" value="Q_prec_transport"/>
    <property type="match status" value="1"/>
</dbReference>
<gene>
    <name evidence="2" type="ORF">L2740_06810</name>
</gene>
<organism evidence="2 3">
    <name type="scientific">Shewanella pneumatophori</name>
    <dbReference type="NCBI Taxonomy" id="314092"/>
    <lineage>
        <taxon>Bacteria</taxon>
        <taxon>Pseudomonadati</taxon>
        <taxon>Pseudomonadota</taxon>
        <taxon>Gammaproteobacteria</taxon>
        <taxon>Alteromonadales</taxon>
        <taxon>Shewanellaceae</taxon>
        <taxon>Shewanella</taxon>
    </lineage>
</organism>
<sequence>MLMLSPAQLRRALLLLASFHIAIICASNYLVQLPFLIFGFHTTWGAFSFPFVYLATDLTVRIFGQQAARKIIFLAMLPALVISYLMGVIFHQGSFQGAEALLEFNSFVFRIAFASFAAYLVGQLMDIFVFAKLRETKSWWVAPSASTIVGNLIDTIVFFGLAFYASTDEFMAVHWPEIAAVDYGFKLIVSLGLFLPAYGLLLKFLQDKILQDSAHKSAV</sequence>
<accession>A0A9X2CHB2</accession>
<dbReference type="AlphaFoldDB" id="A0A9X2CHB2"/>